<dbReference type="InterPro" id="IPR006015">
    <property type="entry name" value="Universal_stress_UspA"/>
</dbReference>
<evidence type="ECO:0000256" key="7">
    <source>
        <dbReference type="ARBA" id="ARBA00022892"/>
    </source>
</evidence>
<protein>
    <submittedName>
        <fullName evidence="15">Secretion-associated RAS super family 2</fullName>
    </submittedName>
</protein>
<dbReference type="GO" id="GO:0005794">
    <property type="term" value="C:Golgi apparatus"/>
    <property type="evidence" value="ECO:0007669"/>
    <property type="project" value="UniProtKB-SubCell"/>
</dbReference>
<evidence type="ECO:0000313" key="15">
    <source>
        <dbReference type="EMBL" id="GFZ13793.1"/>
    </source>
</evidence>
<dbReference type="EMBL" id="BJWL01000023">
    <property type="protein sequence ID" value="GFZ13793.1"/>
    <property type="molecule type" value="Genomic_DNA"/>
</dbReference>
<evidence type="ECO:0000256" key="10">
    <source>
        <dbReference type="ARBA" id="ARBA00023134"/>
    </source>
</evidence>
<dbReference type="InterPro" id="IPR025322">
    <property type="entry name" value="PADRE_dom"/>
</dbReference>
<feature type="domain" description="UspA" evidence="14">
    <location>
        <begin position="42"/>
        <end position="115"/>
    </location>
</feature>
<dbReference type="InterPro" id="IPR014729">
    <property type="entry name" value="Rossmann-like_a/b/a_fold"/>
</dbReference>
<evidence type="ECO:0000256" key="1">
    <source>
        <dbReference type="ARBA" id="ARBA00004240"/>
    </source>
</evidence>
<dbReference type="Proteomes" id="UP000585474">
    <property type="component" value="Unassembled WGS sequence"/>
</dbReference>
<comment type="subcellular location">
    <subcellularLocation>
        <location evidence="1">Endoplasmic reticulum</location>
    </subcellularLocation>
    <subcellularLocation>
        <location evidence="2">Golgi apparatus</location>
    </subcellularLocation>
</comment>
<dbReference type="AlphaFoldDB" id="A0A7J0GSN9"/>
<organism evidence="15 16">
    <name type="scientific">Actinidia rufa</name>
    <dbReference type="NCBI Taxonomy" id="165716"/>
    <lineage>
        <taxon>Eukaryota</taxon>
        <taxon>Viridiplantae</taxon>
        <taxon>Streptophyta</taxon>
        <taxon>Embryophyta</taxon>
        <taxon>Tracheophyta</taxon>
        <taxon>Spermatophyta</taxon>
        <taxon>Magnoliopsida</taxon>
        <taxon>eudicotyledons</taxon>
        <taxon>Gunneridae</taxon>
        <taxon>Pentapetalae</taxon>
        <taxon>asterids</taxon>
        <taxon>Ericales</taxon>
        <taxon>Actinidiaceae</taxon>
        <taxon>Actinidia</taxon>
    </lineage>
</organism>
<evidence type="ECO:0000256" key="13">
    <source>
        <dbReference type="SAM" id="MobiDB-lite"/>
    </source>
</evidence>
<keyword evidence="5 11" id="KW-0547">Nucleotide-binding</keyword>
<dbReference type="GO" id="GO:0016192">
    <property type="term" value="P:vesicle-mediated transport"/>
    <property type="evidence" value="ECO:0007669"/>
    <property type="project" value="UniProtKB-KW"/>
</dbReference>
<feature type="binding site" evidence="11">
    <location>
        <position position="350"/>
    </location>
    <ligand>
        <name>GTP</name>
        <dbReference type="ChEBI" id="CHEBI:37565"/>
    </ligand>
</feature>
<dbReference type="Pfam" id="PF00025">
    <property type="entry name" value="Arf"/>
    <property type="match status" value="1"/>
</dbReference>
<feature type="region of interest" description="Disordered" evidence="13">
    <location>
        <begin position="482"/>
        <end position="548"/>
    </location>
</feature>
<dbReference type="GO" id="GO:0005783">
    <property type="term" value="C:endoplasmic reticulum"/>
    <property type="evidence" value="ECO:0007669"/>
    <property type="project" value="UniProtKB-SubCell"/>
</dbReference>
<evidence type="ECO:0000313" key="16">
    <source>
        <dbReference type="Proteomes" id="UP000585474"/>
    </source>
</evidence>
<dbReference type="InterPro" id="IPR006016">
    <property type="entry name" value="UspA"/>
</dbReference>
<keyword evidence="8" id="KW-0653">Protein transport</keyword>
<sequence>MVKERRILVAVDESEEKYLFAGDAIASMEKYSRELANSVMSRAEEVYRDFNTSVKVEKKVGSGDAKEVICVAVEKLGADILVMGSHDYGFFKRALLGSVSNYCAKHVKCPLVVVKRPKNIHWNWNLRNVPPGWVLRRVGFSRFRWMAKKKPRSISWPRQCRQTHFASHDQRLGSFSLPFTSLFRPGIQRRKSEAWGKSSAKPSIWEATRWLAGSGRMTTPREYSQYRNELLNLSDSRIVTRLFLKLALFICLSELGLKEKRRDGCVKKGIYKCTCICNGEKNAKVCCGLVVCMHVMPKDGSIIGPIIFTYIYFVDDVVYLVDAPKKELDALLSDEALANVPFLVLGNKIDIPYAASKDNLRYHLGLTSVTTGKGKGNLVESNVRPLEVFMCSIVRKTGRKKAKKKVWIFQFDLLFSAGGNFRKINLPITAAEIMLDEPGHVVSPAEQIRRTGRIPALKADDKLSAGNVYLLVPVNRANSKPSESEMALIESASAKRRPKRRSSKISPAATEGSGEKVEDPITVSPVHSAGCRLRGSRPWTPVLHPISE</sequence>
<evidence type="ECO:0000256" key="4">
    <source>
        <dbReference type="ARBA" id="ARBA00022448"/>
    </source>
</evidence>
<evidence type="ECO:0000256" key="11">
    <source>
        <dbReference type="PIRSR" id="PIRSR606687-2"/>
    </source>
</evidence>
<dbReference type="GO" id="GO:0003924">
    <property type="term" value="F:GTPase activity"/>
    <property type="evidence" value="ECO:0007669"/>
    <property type="project" value="InterPro"/>
</dbReference>
<keyword evidence="6" id="KW-0256">Endoplasmic reticulum</keyword>
<dbReference type="Pfam" id="PF00582">
    <property type="entry name" value="Usp"/>
    <property type="match status" value="1"/>
</dbReference>
<dbReference type="SMART" id="SM00178">
    <property type="entry name" value="SAR"/>
    <property type="match status" value="1"/>
</dbReference>
<reference evidence="15 16" key="1">
    <citation type="submission" date="2019-07" db="EMBL/GenBank/DDBJ databases">
        <title>De Novo Assembly of kiwifruit Actinidia rufa.</title>
        <authorList>
            <person name="Sugita-Konishi S."/>
            <person name="Sato K."/>
            <person name="Mori E."/>
            <person name="Abe Y."/>
            <person name="Kisaki G."/>
            <person name="Hamano K."/>
            <person name="Suezawa K."/>
            <person name="Otani M."/>
            <person name="Fukuda T."/>
            <person name="Manabe T."/>
            <person name="Gomi K."/>
            <person name="Tabuchi M."/>
            <person name="Akimitsu K."/>
            <person name="Kataoka I."/>
        </authorList>
    </citation>
    <scope>NUCLEOTIDE SEQUENCE [LARGE SCALE GENOMIC DNA]</scope>
    <source>
        <strain evidence="16">cv. Fuchu</strain>
    </source>
</reference>
<dbReference type="Gene3D" id="3.40.50.300">
    <property type="entry name" value="P-loop containing nucleotide triphosphate hydrolases"/>
    <property type="match status" value="1"/>
</dbReference>
<dbReference type="InterPro" id="IPR027417">
    <property type="entry name" value="P-loop_NTPase"/>
</dbReference>
<evidence type="ECO:0000259" key="14">
    <source>
        <dbReference type="Pfam" id="PF00582"/>
    </source>
</evidence>
<evidence type="ECO:0000256" key="12">
    <source>
        <dbReference type="PIRSR" id="PIRSR606689-1"/>
    </source>
</evidence>
<evidence type="ECO:0000256" key="9">
    <source>
        <dbReference type="ARBA" id="ARBA00023034"/>
    </source>
</evidence>
<evidence type="ECO:0000256" key="5">
    <source>
        <dbReference type="ARBA" id="ARBA00022741"/>
    </source>
</evidence>
<proteinExistence type="inferred from homology"/>
<feature type="binding site" evidence="11">
    <location>
        <position position="348"/>
    </location>
    <ligand>
        <name>GTP</name>
        <dbReference type="ChEBI" id="CHEBI:37565"/>
    </ligand>
</feature>
<feature type="compositionally biased region" description="Basic residues" evidence="13">
    <location>
        <begin position="494"/>
        <end position="503"/>
    </location>
</feature>
<dbReference type="CDD" id="cd23659">
    <property type="entry name" value="USP_At3g01520-like"/>
    <property type="match status" value="1"/>
</dbReference>
<accession>A0A7J0GSN9</accession>
<dbReference type="PRINTS" id="PR01438">
    <property type="entry name" value="UNVRSLSTRESS"/>
</dbReference>
<gene>
    <name evidence="15" type="ORF">Acr_23g0021780</name>
</gene>
<comment type="caution">
    <text evidence="15">The sequence shown here is derived from an EMBL/GenBank/DDBJ whole genome shotgun (WGS) entry which is preliminary data.</text>
</comment>
<dbReference type="SUPFAM" id="SSF52402">
    <property type="entry name" value="Adenine nucleotide alpha hydrolases-like"/>
    <property type="match status" value="1"/>
</dbReference>
<dbReference type="PROSITE" id="PS51422">
    <property type="entry name" value="SAR1"/>
    <property type="match status" value="1"/>
</dbReference>
<evidence type="ECO:0000256" key="2">
    <source>
        <dbReference type="ARBA" id="ARBA00004555"/>
    </source>
</evidence>
<dbReference type="GO" id="GO:0005525">
    <property type="term" value="F:GTP binding"/>
    <property type="evidence" value="ECO:0007669"/>
    <property type="project" value="UniProtKB-KW"/>
</dbReference>
<dbReference type="Gene3D" id="3.40.50.620">
    <property type="entry name" value="HUPs"/>
    <property type="match status" value="1"/>
</dbReference>
<feature type="binding site" evidence="12">
    <location>
        <begin position="347"/>
        <end position="350"/>
    </location>
    <ligand>
        <name>GTP</name>
        <dbReference type="ChEBI" id="CHEBI:37565"/>
    </ligand>
</feature>
<evidence type="ECO:0000256" key="6">
    <source>
        <dbReference type="ARBA" id="ARBA00022824"/>
    </source>
</evidence>
<dbReference type="Pfam" id="PF14009">
    <property type="entry name" value="PADRE"/>
    <property type="match status" value="1"/>
</dbReference>
<feature type="binding site" evidence="11">
    <location>
        <position position="347"/>
    </location>
    <ligand>
        <name>GTP</name>
        <dbReference type="ChEBI" id="CHEBI:37565"/>
    </ligand>
</feature>
<keyword evidence="10 12" id="KW-0342">GTP-binding</keyword>
<dbReference type="GO" id="GO:0006886">
    <property type="term" value="P:intracellular protein transport"/>
    <property type="evidence" value="ECO:0007669"/>
    <property type="project" value="InterPro"/>
</dbReference>
<keyword evidence="7" id="KW-0931">ER-Golgi transport</keyword>
<feature type="binding site" evidence="11">
    <location>
        <position position="393"/>
    </location>
    <ligand>
        <name>GTP</name>
        <dbReference type="ChEBI" id="CHEBI:37565"/>
    </ligand>
</feature>
<name>A0A7J0GSN9_9ERIC</name>
<keyword evidence="9" id="KW-0333">Golgi apparatus</keyword>
<comment type="similarity">
    <text evidence="3">Belongs to the small GTPase superfamily. SAR1 family.</text>
</comment>
<dbReference type="InterPro" id="IPR006687">
    <property type="entry name" value="Small_GTPase_SAR1"/>
</dbReference>
<dbReference type="OrthoDB" id="843225at2759"/>
<evidence type="ECO:0000256" key="3">
    <source>
        <dbReference type="ARBA" id="ARBA00007507"/>
    </source>
</evidence>
<dbReference type="SUPFAM" id="SSF52540">
    <property type="entry name" value="P-loop containing nucleoside triphosphate hydrolases"/>
    <property type="match status" value="1"/>
</dbReference>
<dbReference type="PANTHER" id="PTHR45684">
    <property type="entry name" value="RE74312P"/>
    <property type="match status" value="1"/>
</dbReference>
<dbReference type="InterPro" id="IPR006689">
    <property type="entry name" value="Small_GTPase_ARF/SAR"/>
</dbReference>
<feature type="binding site" evidence="11">
    <location>
        <position position="394"/>
    </location>
    <ligand>
        <name>GTP</name>
        <dbReference type="ChEBI" id="CHEBI:37565"/>
    </ligand>
</feature>
<keyword evidence="4" id="KW-0813">Transport</keyword>
<evidence type="ECO:0000256" key="8">
    <source>
        <dbReference type="ARBA" id="ARBA00022927"/>
    </source>
</evidence>
<keyword evidence="16" id="KW-1185">Reference proteome</keyword>